<dbReference type="Pfam" id="PF05973">
    <property type="entry name" value="Gp49"/>
    <property type="match status" value="1"/>
</dbReference>
<proteinExistence type="predicted"/>
<evidence type="ECO:0000313" key="1">
    <source>
        <dbReference type="EMBL" id="KKQ50061.1"/>
    </source>
</evidence>
<dbReference type="AlphaFoldDB" id="A0A0G0LBK6"/>
<gene>
    <name evidence="1" type="ORF">US68_C0009G0016</name>
</gene>
<evidence type="ECO:0000313" key="2">
    <source>
        <dbReference type="Proteomes" id="UP000034231"/>
    </source>
</evidence>
<comment type="caution">
    <text evidence="1">The sequence shown here is derived from an EMBL/GenBank/DDBJ whole genome shotgun (WGS) entry which is preliminary data.</text>
</comment>
<organism evidence="1 2">
    <name type="scientific">Candidatus Shapirobacteria bacterium GW2011_GWE1_38_10</name>
    <dbReference type="NCBI Taxonomy" id="1618488"/>
    <lineage>
        <taxon>Bacteria</taxon>
        <taxon>Candidatus Shapironibacteriota</taxon>
    </lineage>
</organism>
<sequence length="107" mass="12417">MEQNNQSKSPPKIYIDSLNIKQKAKIFRIFTNIENYGLSTIQPHIKKVVGTPLWEIRILGQDNIRIIYAIHLKNIVLVLHAFIKKTQKTPSKEIEIALKKLKQILDT</sequence>
<reference evidence="1 2" key="1">
    <citation type="journal article" date="2015" name="Nature">
        <title>rRNA introns, odd ribosomes, and small enigmatic genomes across a large radiation of phyla.</title>
        <authorList>
            <person name="Brown C.T."/>
            <person name="Hug L.A."/>
            <person name="Thomas B.C."/>
            <person name="Sharon I."/>
            <person name="Castelle C.J."/>
            <person name="Singh A."/>
            <person name="Wilkins M.J."/>
            <person name="Williams K.H."/>
            <person name="Banfield J.F."/>
        </authorList>
    </citation>
    <scope>NUCLEOTIDE SEQUENCE [LARGE SCALE GENOMIC DNA]</scope>
</reference>
<dbReference type="PATRIC" id="fig|1618488.3.peg.537"/>
<protein>
    <recommendedName>
        <fullName evidence="3">Type II toxin-antitoxin system RelE/ParE family toxin</fullName>
    </recommendedName>
</protein>
<evidence type="ECO:0008006" key="3">
    <source>
        <dbReference type="Google" id="ProtNLM"/>
    </source>
</evidence>
<dbReference type="EMBL" id="LBTX01000009">
    <property type="protein sequence ID" value="KKQ50061.1"/>
    <property type="molecule type" value="Genomic_DNA"/>
</dbReference>
<accession>A0A0G0LBK6</accession>
<name>A0A0G0LBK6_9BACT</name>
<dbReference type="InterPro" id="IPR009241">
    <property type="entry name" value="HigB-like"/>
</dbReference>
<dbReference type="Proteomes" id="UP000034231">
    <property type="component" value="Unassembled WGS sequence"/>
</dbReference>